<reference evidence="2" key="1">
    <citation type="submission" date="2023-06" db="EMBL/GenBank/DDBJ databases">
        <authorList>
            <person name="Kurt Z."/>
        </authorList>
    </citation>
    <scope>NUCLEOTIDE SEQUENCE</scope>
</reference>
<comment type="caution">
    <text evidence="2">The sequence shown here is derived from an EMBL/GenBank/DDBJ whole genome shotgun (WGS) entry which is preliminary data.</text>
</comment>
<organism evidence="2">
    <name type="scientific">Hexamita inflata</name>
    <dbReference type="NCBI Taxonomy" id="28002"/>
    <lineage>
        <taxon>Eukaryota</taxon>
        <taxon>Metamonada</taxon>
        <taxon>Diplomonadida</taxon>
        <taxon>Hexamitidae</taxon>
        <taxon>Hexamitinae</taxon>
        <taxon>Hexamita</taxon>
    </lineage>
</organism>
<gene>
    <name evidence="2" type="ORF">HINF_LOCUS16248</name>
    <name evidence="3" type="ORF">HINF_LOCUS51304</name>
</gene>
<evidence type="ECO:0000256" key="1">
    <source>
        <dbReference type="SAM" id="MobiDB-lite"/>
    </source>
</evidence>
<keyword evidence="4" id="KW-1185">Reference proteome</keyword>
<sequence>MGGKLANSLNPRVHHNLVLPKSRCAQNTSSLTTPQQCRSRKNPNWKEHHARRGANRHHSEPEGQDPGQRSHPTRPATSHFRRKAARRHSHSRRLQHLERSDHPPRSPPSWRILSDLIFTFLDSFIFILGANPKRAPRLPPKLLCQNKQIQSPLTHRDSQPWAPSGKGAARQHF</sequence>
<dbReference type="EMBL" id="CATOUU010000409">
    <property type="protein sequence ID" value="CAI9928603.1"/>
    <property type="molecule type" value="Genomic_DNA"/>
</dbReference>
<dbReference type="AlphaFoldDB" id="A0AA86U2D9"/>
<evidence type="ECO:0000313" key="3">
    <source>
        <dbReference type="EMBL" id="CAL6064336.1"/>
    </source>
</evidence>
<dbReference type="EMBL" id="CAXDID020000250">
    <property type="protein sequence ID" value="CAL6064336.1"/>
    <property type="molecule type" value="Genomic_DNA"/>
</dbReference>
<name>A0AA86U2D9_9EUKA</name>
<protein>
    <submittedName>
        <fullName evidence="2">Uncharacterized protein</fullName>
    </submittedName>
</protein>
<feature type="region of interest" description="Disordered" evidence="1">
    <location>
        <begin position="149"/>
        <end position="173"/>
    </location>
</feature>
<feature type="compositionally biased region" description="Basic residues" evidence="1">
    <location>
        <begin position="79"/>
        <end position="94"/>
    </location>
</feature>
<feature type="compositionally biased region" description="Polar residues" evidence="1">
    <location>
        <begin position="24"/>
        <end position="37"/>
    </location>
</feature>
<accession>A0AA86U2D9</accession>
<dbReference type="Proteomes" id="UP001642409">
    <property type="component" value="Unassembled WGS sequence"/>
</dbReference>
<feature type="region of interest" description="Disordered" evidence="1">
    <location>
        <begin position="1"/>
        <end position="108"/>
    </location>
</feature>
<evidence type="ECO:0000313" key="4">
    <source>
        <dbReference type="Proteomes" id="UP001642409"/>
    </source>
</evidence>
<evidence type="ECO:0000313" key="2">
    <source>
        <dbReference type="EMBL" id="CAI9928603.1"/>
    </source>
</evidence>
<proteinExistence type="predicted"/>
<feature type="compositionally biased region" description="Basic residues" evidence="1">
    <location>
        <begin position="38"/>
        <end position="56"/>
    </location>
</feature>
<reference evidence="3 4" key="2">
    <citation type="submission" date="2024-07" db="EMBL/GenBank/DDBJ databases">
        <authorList>
            <person name="Akdeniz Z."/>
        </authorList>
    </citation>
    <scope>NUCLEOTIDE SEQUENCE [LARGE SCALE GENOMIC DNA]</scope>
</reference>
<feature type="compositionally biased region" description="Basic and acidic residues" evidence="1">
    <location>
        <begin position="95"/>
        <end position="104"/>
    </location>
</feature>